<dbReference type="Pfam" id="PF01595">
    <property type="entry name" value="CNNM"/>
    <property type="match status" value="1"/>
</dbReference>
<dbReference type="SMART" id="SM00116">
    <property type="entry name" value="CBS"/>
    <property type="match status" value="2"/>
</dbReference>
<dbReference type="InterPro" id="IPR002550">
    <property type="entry name" value="CNNM"/>
</dbReference>
<dbReference type="PROSITE" id="PS51846">
    <property type="entry name" value="CNNM"/>
    <property type="match status" value="1"/>
</dbReference>
<keyword evidence="4" id="KW-0677">Repeat</keyword>
<organism evidence="9">
    <name type="scientific">marine metagenome</name>
    <dbReference type="NCBI Taxonomy" id="408172"/>
    <lineage>
        <taxon>unclassified sequences</taxon>
        <taxon>metagenomes</taxon>
        <taxon>ecological metagenomes</taxon>
    </lineage>
</organism>
<dbReference type="PANTHER" id="PTHR43099">
    <property type="entry name" value="UPF0053 PROTEIN YRKA"/>
    <property type="match status" value="1"/>
</dbReference>
<keyword evidence="5" id="KW-1133">Transmembrane helix</keyword>
<name>A0A381Y3R0_9ZZZZ</name>
<evidence type="ECO:0000256" key="1">
    <source>
        <dbReference type="ARBA" id="ARBA00004651"/>
    </source>
</evidence>
<dbReference type="PROSITE" id="PS51371">
    <property type="entry name" value="CBS"/>
    <property type="match status" value="2"/>
</dbReference>
<dbReference type="EMBL" id="UINC01017296">
    <property type="protein sequence ID" value="SVA71520.1"/>
    <property type="molecule type" value="Genomic_DNA"/>
</dbReference>
<keyword evidence="6" id="KW-0472">Membrane</keyword>
<keyword evidence="2" id="KW-1003">Cell membrane</keyword>
<dbReference type="SUPFAM" id="SSF54631">
    <property type="entry name" value="CBS-domain pair"/>
    <property type="match status" value="1"/>
</dbReference>
<dbReference type="GO" id="GO:0005886">
    <property type="term" value="C:plasma membrane"/>
    <property type="evidence" value="ECO:0007669"/>
    <property type="project" value="UniProtKB-SubCell"/>
</dbReference>
<sequence>VFVAVEFALLASSDVRLESDAEEGRHGAARALIARTDLRRQLSGAQLGITASSVALGVLAEPAIGRLIEPLIYGSGIPTGVASTTSLVVALGLAAIVQMLLGELVPKNVAIADPERTLRTLVGPHGAFVLMLRPAIWLLDRLVGLIVRATGRTPVDRIEHETGVKELAVMFDASWQAGLLESFERELLAGALDLGTRPAESVMIPRGRVVTVDRRMTLAEVERVIVESGHSRLPVAASGSDDLLGVLLAKDLLRLPVEAQGEPVPLEVIRQMLVVPPTLLLEDVLLRMKDERNHLAVVRDDADHTLGVLTMEDVLEELVGEINDETDTLRA</sequence>
<dbReference type="AlphaFoldDB" id="A0A381Y3R0"/>
<evidence type="ECO:0000256" key="2">
    <source>
        <dbReference type="ARBA" id="ARBA00022475"/>
    </source>
</evidence>
<feature type="domain" description="CBS" evidence="7">
    <location>
        <begin position="203"/>
        <end position="264"/>
    </location>
</feature>
<feature type="domain" description="CBS" evidence="7">
    <location>
        <begin position="268"/>
        <end position="325"/>
    </location>
</feature>
<proteinExistence type="predicted"/>
<evidence type="ECO:0000259" key="8">
    <source>
        <dbReference type="PROSITE" id="PS51846"/>
    </source>
</evidence>
<dbReference type="PANTHER" id="PTHR43099:SF5">
    <property type="entry name" value="HLYC_CORC FAMILY TRANSPORTER"/>
    <property type="match status" value="1"/>
</dbReference>
<accession>A0A381Y3R0</accession>
<dbReference type="Pfam" id="PF00571">
    <property type="entry name" value="CBS"/>
    <property type="match status" value="2"/>
</dbReference>
<dbReference type="Gene3D" id="3.10.580.10">
    <property type="entry name" value="CBS-domain"/>
    <property type="match status" value="1"/>
</dbReference>
<comment type="subcellular location">
    <subcellularLocation>
        <location evidence="1">Cell membrane</location>
        <topology evidence="1">Multi-pass membrane protein</topology>
    </subcellularLocation>
</comment>
<dbReference type="InterPro" id="IPR044751">
    <property type="entry name" value="Ion_transp-like_CBS"/>
</dbReference>
<protein>
    <recommendedName>
        <fullName evidence="10">CNNM transmembrane domain-containing protein</fullName>
    </recommendedName>
</protein>
<evidence type="ECO:0008006" key="10">
    <source>
        <dbReference type="Google" id="ProtNLM"/>
    </source>
</evidence>
<dbReference type="CDD" id="cd04590">
    <property type="entry name" value="CBS_pair_CorC_HlyC_assoc"/>
    <property type="match status" value="1"/>
</dbReference>
<reference evidence="9" key="1">
    <citation type="submission" date="2018-05" db="EMBL/GenBank/DDBJ databases">
        <authorList>
            <person name="Lanie J.A."/>
            <person name="Ng W.-L."/>
            <person name="Kazmierczak K.M."/>
            <person name="Andrzejewski T.M."/>
            <person name="Davidsen T.M."/>
            <person name="Wayne K.J."/>
            <person name="Tettelin H."/>
            <person name="Glass J.I."/>
            <person name="Rusch D."/>
            <person name="Podicherti R."/>
            <person name="Tsui H.-C.T."/>
            <person name="Winkler M.E."/>
        </authorList>
    </citation>
    <scope>NUCLEOTIDE SEQUENCE</scope>
</reference>
<evidence type="ECO:0000256" key="4">
    <source>
        <dbReference type="ARBA" id="ARBA00022737"/>
    </source>
</evidence>
<keyword evidence="3" id="KW-0812">Transmembrane</keyword>
<feature type="domain" description="CNNM transmembrane" evidence="8">
    <location>
        <begin position="1"/>
        <end position="184"/>
    </location>
</feature>
<evidence type="ECO:0000259" key="7">
    <source>
        <dbReference type="PROSITE" id="PS51371"/>
    </source>
</evidence>
<dbReference type="InterPro" id="IPR051676">
    <property type="entry name" value="UPF0053_domain"/>
</dbReference>
<gene>
    <name evidence="9" type="ORF">METZ01_LOCUS124374</name>
</gene>
<dbReference type="InterPro" id="IPR046342">
    <property type="entry name" value="CBS_dom_sf"/>
</dbReference>
<feature type="non-terminal residue" evidence="9">
    <location>
        <position position="1"/>
    </location>
</feature>
<evidence type="ECO:0000313" key="9">
    <source>
        <dbReference type="EMBL" id="SVA71520.1"/>
    </source>
</evidence>
<evidence type="ECO:0000256" key="5">
    <source>
        <dbReference type="ARBA" id="ARBA00022989"/>
    </source>
</evidence>
<evidence type="ECO:0000256" key="6">
    <source>
        <dbReference type="ARBA" id="ARBA00023136"/>
    </source>
</evidence>
<evidence type="ECO:0000256" key="3">
    <source>
        <dbReference type="ARBA" id="ARBA00022692"/>
    </source>
</evidence>
<dbReference type="InterPro" id="IPR000644">
    <property type="entry name" value="CBS_dom"/>
</dbReference>